<organism evidence="1 2">
    <name type="scientific">Actinobacillus equuli subsp. equuli</name>
    <dbReference type="NCBI Taxonomy" id="202947"/>
    <lineage>
        <taxon>Bacteria</taxon>
        <taxon>Pseudomonadati</taxon>
        <taxon>Pseudomonadota</taxon>
        <taxon>Gammaproteobacteria</taxon>
        <taxon>Pasteurellales</taxon>
        <taxon>Pasteurellaceae</taxon>
        <taxon>Actinobacillus</taxon>
    </lineage>
</organism>
<protein>
    <submittedName>
        <fullName evidence="1">Uncharacterized protein</fullName>
    </submittedName>
</protein>
<reference evidence="1" key="1">
    <citation type="submission" date="2022-11" db="EMBL/GenBank/DDBJ databases">
        <authorList>
            <person name="Kamali M."/>
            <person name="Peak L."/>
            <person name="Go Y.Y."/>
            <person name="Balasuriya U.B.R."/>
            <person name="Carossino M."/>
        </authorList>
    </citation>
    <scope>NUCLEOTIDE SEQUENCE</scope>
    <source>
        <strain evidence="1">4524</strain>
    </source>
</reference>
<dbReference type="RefSeq" id="WP_275217756.1">
    <property type="nucleotide sequence ID" value="NZ_JAPHVQ010000004.1"/>
</dbReference>
<dbReference type="EMBL" id="JAPHVQ010000004">
    <property type="protein sequence ID" value="MDE8034639.1"/>
    <property type="molecule type" value="Genomic_DNA"/>
</dbReference>
<reference evidence="1" key="2">
    <citation type="journal article" date="2023" name="Pathogens">
        <title>Pathological Features and Genomic Characterization of an Actinobacillus equuli subsp. equuli Bearing Unique Virulence-Associated Genes from an Adult Horse with Pleuropneumonia.</title>
        <authorList>
            <person name="Kamali M."/>
            <person name="Carossino M."/>
            <person name="Del Piero F."/>
            <person name="Peak L."/>
            <person name="Mitchell M.S."/>
            <person name="Willette J."/>
            <person name="Baker R."/>
            <person name="Li F."/>
            <person name="Kenez A."/>
            <person name="Balasuriya U.B.R."/>
            <person name="Go Y.Y."/>
        </authorList>
    </citation>
    <scope>NUCLEOTIDE SEQUENCE</scope>
    <source>
        <strain evidence="1">4524</strain>
    </source>
</reference>
<keyword evidence="2" id="KW-1185">Reference proteome</keyword>
<evidence type="ECO:0000313" key="2">
    <source>
        <dbReference type="Proteomes" id="UP001142444"/>
    </source>
</evidence>
<name>A0A9X4G580_ACTEU</name>
<proteinExistence type="predicted"/>
<evidence type="ECO:0000313" key="1">
    <source>
        <dbReference type="EMBL" id="MDE8034639.1"/>
    </source>
</evidence>
<sequence>MAKMANYQGQYVFRKTDKTMLMWTEEGELGPEFTAKPPPTADHEWQEQDDTWILPLNVVKQTLLQNKQLKLDEINCAAQAFVAKTAKLNDTPEFEQATWQAQAEEAVAWFKDNSTPTPKLDLLASLRGIPPEVLRQKAYEKAQAFYQLSFAVAGQRQRYEDALKACETLEQVQAVTPEFTLNLED</sequence>
<dbReference type="AlphaFoldDB" id="A0A9X4G580"/>
<comment type="caution">
    <text evidence="1">The sequence shown here is derived from an EMBL/GenBank/DDBJ whole genome shotgun (WGS) entry which is preliminary data.</text>
</comment>
<gene>
    <name evidence="1" type="ORF">OQ257_05605</name>
</gene>
<dbReference type="Proteomes" id="UP001142444">
    <property type="component" value="Unassembled WGS sequence"/>
</dbReference>
<accession>A0A9X4G580</accession>